<keyword evidence="2" id="KW-1185">Reference proteome</keyword>
<protein>
    <submittedName>
        <fullName evidence="1">8325_t:CDS:1</fullName>
    </submittedName>
</protein>
<name>A0ACA9PIR5_9GLOM</name>
<feature type="non-terminal residue" evidence="1">
    <location>
        <position position="1"/>
    </location>
</feature>
<sequence>KKPYISPILLDAIQGETEEKLDDKVNNLQQEMKEMREVLNAIKNKVEQL</sequence>
<gene>
    <name evidence="1" type="ORF">RPERSI_LOCUS10487</name>
</gene>
<accession>A0ACA9PIR5</accession>
<dbReference type="Proteomes" id="UP000789920">
    <property type="component" value="Unassembled WGS sequence"/>
</dbReference>
<organism evidence="1 2">
    <name type="scientific">Racocetra persica</name>
    <dbReference type="NCBI Taxonomy" id="160502"/>
    <lineage>
        <taxon>Eukaryota</taxon>
        <taxon>Fungi</taxon>
        <taxon>Fungi incertae sedis</taxon>
        <taxon>Mucoromycota</taxon>
        <taxon>Glomeromycotina</taxon>
        <taxon>Glomeromycetes</taxon>
        <taxon>Diversisporales</taxon>
        <taxon>Gigasporaceae</taxon>
        <taxon>Racocetra</taxon>
    </lineage>
</organism>
<evidence type="ECO:0000313" key="2">
    <source>
        <dbReference type="Proteomes" id="UP000789920"/>
    </source>
</evidence>
<comment type="caution">
    <text evidence="1">The sequence shown here is derived from an EMBL/GenBank/DDBJ whole genome shotgun (WGS) entry which is preliminary data.</text>
</comment>
<reference evidence="1" key="1">
    <citation type="submission" date="2021-06" db="EMBL/GenBank/DDBJ databases">
        <authorList>
            <person name="Kallberg Y."/>
            <person name="Tangrot J."/>
            <person name="Rosling A."/>
        </authorList>
    </citation>
    <scope>NUCLEOTIDE SEQUENCE</scope>
    <source>
        <strain evidence="1">MA461A</strain>
    </source>
</reference>
<proteinExistence type="predicted"/>
<evidence type="ECO:0000313" key="1">
    <source>
        <dbReference type="EMBL" id="CAG8710274.1"/>
    </source>
</evidence>
<dbReference type="EMBL" id="CAJVQC010020800">
    <property type="protein sequence ID" value="CAG8710274.1"/>
    <property type="molecule type" value="Genomic_DNA"/>
</dbReference>